<dbReference type="InterPro" id="IPR006203">
    <property type="entry name" value="GHMP_knse_ATP-bd_CS"/>
</dbReference>
<keyword evidence="2" id="KW-0808">Transferase</keyword>
<evidence type="ECO:0000256" key="5">
    <source>
        <dbReference type="ARBA" id="ARBA00022840"/>
    </source>
</evidence>
<keyword evidence="5" id="KW-0067">ATP-binding</keyword>
<evidence type="ECO:0000313" key="9">
    <source>
        <dbReference type="Proteomes" id="UP001460270"/>
    </source>
</evidence>
<dbReference type="InterPro" id="IPR014721">
    <property type="entry name" value="Ribsml_uS5_D2-typ_fold_subgr"/>
</dbReference>
<proteinExistence type="inferred from homology"/>
<evidence type="ECO:0000256" key="1">
    <source>
        <dbReference type="ARBA" id="ARBA00006566"/>
    </source>
</evidence>
<dbReference type="PANTHER" id="PTHR10457:SF7">
    <property type="entry name" value="GALACTOKINASE-RELATED"/>
    <property type="match status" value="1"/>
</dbReference>
<dbReference type="AlphaFoldDB" id="A0AAW0NDK2"/>
<dbReference type="InterPro" id="IPR020568">
    <property type="entry name" value="Ribosomal_Su5_D2-typ_SF"/>
</dbReference>
<keyword evidence="9" id="KW-1185">Reference proteome</keyword>
<evidence type="ECO:0000259" key="6">
    <source>
        <dbReference type="Pfam" id="PF00288"/>
    </source>
</evidence>
<gene>
    <name evidence="8" type="ORF">WMY93_023001</name>
</gene>
<sequence length="216" mass="23314">MTSNSASNPPKITTLISANDRLQALKNAFEKRYGESPQFYACAPGRVNLIGEHIDYCGYAVLPMAIEQSILAAVAVNKSGTIQLANTNPLYMDYDVPCTKDITIDRDNPKWYYYFLCGVKGIQENIGITNLTGMLCVVDGTVPPSSGLSSSSALVCCAGLVTMEANQKSISKVTLAEICAKCERYIGTEGGGMDQSFLFGRKWKGKADRVPASSCH</sequence>
<dbReference type="InterPro" id="IPR000705">
    <property type="entry name" value="Galactokinase"/>
</dbReference>
<evidence type="ECO:0000256" key="4">
    <source>
        <dbReference type="ARBA" id="ARBA00022777"/>
    </source>
</evidence>
<evidence type="ECO:0000256" key="3">
    <source>
        <dbReference type="ARBA" id="ARBA00022741"/>
    </source>
</evidence>
<feature type="domain" description="GHMP kinase N-terminal" evidence="6">
    <location>
        <begin position="116"/>
        <end position="199"/>
    </location>
</feature>
<dbReference type="InterPro" id="IPR019539">
    <property type="entry name" value="GalKase_N"/>
</dbReference>
<name>A0AAW0NDK2_9GOBI</name>
<dbReference type="PRINTS" id="PR00959">
    <property type="entry name" value="MEVGALKINASE"/>
</dbReference>
<dbReference type="FunFam" id="3.30.230.10:FF:000023">
    <property type="entry name" value="Putative N-acetylgalactosamine kinase"/>
    <property type="match status" value="1"/>
</dbReference>
<dbReference type="Pfam" id="PF00288">
    <property type="entry name" value="GHMP_kinases_N"/>
    <property type="match status" value="1"/>
</dbReference>
<dbReference type="InterPro" id="IPR006204">
    <property type="entry name" value="GHMP_kinase_N_dom"/>
</dbReference>
<keyword evidence="4" id="KW-0418">Kinase</keyword>
<keyword evidence="3" id="KW-0547">Nucleotide-binding</keyword>
<evidence type="ECO:0000313" key="8">
    <source>
        <dbReference type="EMBL" id="KAK7891038.1"/>
    </source>
</evidence>
<feature type="domain" description="Galactokinase N-terminal" evidence="7">
    <location>
        <begin position="28"/>
        <end position="75"/>
    </location>
</feature>
<accession>A0AAW0NDK2</accession>
<organism evidence="8 9">
    <name type="scientific">Mugilogobius chulae</name>
    <name type="common">yellowstripe goby</name>
    <dbReference type="NCBI Taxonomy" id="88201"/>
    <lineage>
        <taxon>Eukaryota</taxon>
        <taxon>Metazoa</taxon>
        <taxon>Chordata</taxon>
        <taxon>Craniata</taxon>
        <taxon>Vertebrata</taxon>
        <taxon>Euteleostomi</taxon>
        <taxon>Actinopterygii</taxon>
        <taxon>Neopterygii</taxon>
        <taxon>Teleostei</taxon>
        <taxon>Neoteleostei</taxon>
        <taxon>Acanthomorphata</taxon>
        <taxon>Gobiaria</taxon>
        <taxon>Gobiiformes</taxon>
        <taxon>Gobioidei</taxon>
        <taxon>Gobiidae</taxon>
        <taxon>Gobionellinae</taxon>
        <taxon>Mugilogobius</taxon>
    </lineage>
</organism>
<dbReference type="PROSITE" id="PS00627">
    <property type="entry name" value="GHMP_KINASES_ATP"/>
    <property type="match status" value="1"/>
</dbReference>
<dbReference type="GO" id="GO:0005829">
    <property type="term" value="C:cytosol"/>
    <property type="evidence" value="ECO:0007669"/>
    <property type="project" value="TreeGrafter"/>
</dbReference>
<evidence type="ECO:0000259" key="7">
    <source>
        <dbReference type="Pfam" id="PF10509"/>
    </source>
</evidence>
<evidence type="ECO:0008006" key="10">
    <source>
        <dbReference type="Google" id="ProtNLM"/>
    </source>
</evidence>
<dbReference type="PANTHER" id="PTHR10457">
    <property type="entry name" value="MEVALONATE KINASE/GALACTOKINASE"/>
    <property type="match status" value="1"/>
</dbReference>
<comment type="caution">
    <text evidence="8">The sequence shown here is derived from an EMBL/GenBank/DDBJ whole genome shotgun (WGS) entry which is preliminary data.</text>
</comment>
<protein>
    <recommendedName>
        <fullName evidence="10">Galactokinase 2</fullName>
    </recommendedName>
</protein>
<dbReference type="InterPro" id="IPR019741">
    <property type="entry name" value="Galactokinase_CS"/>
</dbReference>
<dbReference type="Pfam" id="PF10509">
    <property type="entry name" value="GalKase_gal_bdg"/>
    <property type="match status" value="1"/>
</dbReference>
<dbReference type="Proteomes" id="UP001460270">
    <property type="component" value="Unassembled WGS sequence"/>
</dbReference>
<dbReference type="GO" id="GO:0004335">
    <property type="term" value="F:galactokinase activity"/>
    <property type="evidence" value="ECO:0007669"/>
    <property type="project" value="InterPro"/>
</dbReference>
<dbReference type="SUPFAM" id="SSF54211">
    <property type="entry name" value="Ribosomal protein S5 domain 2-like"/>
    <property type="match status" value="1"/>
</dbReference>
<reference evidence="9" key="1">
    <citation type="submission" date="2024-04" db="EMBL/GenBank/DDBJ databases">
        <title>Salinicola lusitanus LLJ914,a marine bacterium isolated from the Okinawa Trough.</title>
        <authorList>
            <person name="Li J."/>
        </authorList>
    </citation>
    <scope>NUCLEOTIDE SEQUENCE [LARGE SCALE GENOMIC DNA]</scope>
</reference>
<comment type="similarity">
    <text evidence="1">Belongs to the GHMP kinase family. GalK subfamily.</text>
</comment>
<dbReference type="GO" id="GO:0005524">
    <property type="term" value="F:ATP binding"/>
    <property type="evidence" value="ECO:0007669"/>
    <property type="project" value="UniProtKB-KW"/>
</dbReference>
<dbReference type="EMBL" id="JBBPFD010000017">
    <property type="protein sequence ID" value="KAK7891038.1"/>
    <property type="molecule type" value="Genomic_DNA"/>
</dbReference>
<dbReference type="GO" id="GO:0006012">
    <property type="term" value="P:galactose metabolic process"/>
    <property type="evidence" value="ECO:0007669"/>
    <property type="project" value="InterPro"/>
</dbReference>
<dbReference type="PRINTS" id="PR00473">
    <property type="entry name" value="GALCTOKINASE"/>
</dbReference>
<dbReference type="Gene3D" id="3.30.230.10">
    <property type="match status" value="1"/>
</dbReference>
<dbReference type="PROSITE" id="PS00106">
    <property type="entry name" value="GALACTOKINASE"/>
    <property type="match status" value="1"/>
</dbReference>
<evidence type="ECO:0000256" key="2">
    <source>
        <dbReference type="ARBA" id="ARBA00022679"/>
    </source>
</evidence>